<dbReference type="GO" id="GO:0008768">
    <property type="term" value="F:UDP-sugar diphosphatase activity"/>
    <property type="evidence" value="ECO:0007669"/>
    <property type="project" value="TreeGrafter"/>
</dbReference>
<keyword evidence="1" id="KW-0134">Cell wall</keyword>
<dbReference type="GO" id="GO:0009166">
    <property type="term" value="P:nucleotide catabolic process"/>
    <property type="evidence" value="ECO:0007669"/>
    <property type="project" value="InterPro"/>
</dbReference>
<keyword evidence="6" id="KW-0472">Membrane</keyword>
<keyword evidence="6" id="KW-1133">Transmembrane helix</keyword>
<dbReference type="PANTHER" id="PTHR11575:SF24">
    <property type="entry name" value="5'-NUCLEOTIDASE"/>
    <property type="match status" value="1"/>
</dbReference>
<feature type="transmembrane region" description="Helical" evidence="6">
    <location>
        <begin position="797"/>
        <end position="817"/>
    </location>
</feature>
<dbReference type="Proteomes" id="UP000568050">
    <property type="component" value="Unassembled WGS sequence"/>
</dbReference>
<keyword evidence="4" id="KW-0572">Peptidoglycan-anchor</keyword>
<keyword evidence="10" id="KW-1185">Reference proteome</keyword>
<dbReference type="InterPro" id="IPR008334">
    <property type="entry name" value="5'-Nucleotdase_C"/>
</dbReference>
<dbReference type="InterPro" id="IPR029052">
    <property type="entry name" value="Metallo-depent_PP-like"/>
</dbReference>
<keyword evidence="6" id="KW-0812">Transmembrane</keyword>
<comment type="caution">
    <text evidence="9">The sequence shown here is derived from an EMBL/GenBank/DDBJ whole genome shotgun (WGS) entry which is preliminary data.</text>
</comment>
<keyword evidence="2" id="KW-0964">Secreted</keyword>
<evidence type="ECO:0000256" key="2">
    <source>
        <dbReference type="ARBA" id="ARBA00022525"/>
    </source>
</evidence>
<proteinExistence type="predicted"/>
<accession>A0A839QSM4</accession>
<dbReference type="SUPFAM" id="SSF55816">
    <property type="entry name" value="5'-nucleotidase (syn. UDP-sugar hydrolase), C-terminal domain"/>
    <property type="match status" value="1"/>
</dbReference>
<evidence type="ECO:0000313" key="9">
    <source>
        <dbReference type="EMBL" id="MBB3023314.1"/>
    </source>
</evidence>
<dbReference type="SUPFAM" id="SSF56300">
    <property type="entry name" value="Metallo-dependent phosphatases"/>
    <property type="match status" value="1"/>
</dbReference>
<dbReference type="Pfam" id="PF00746">
    <property type="entry name" value="Gram_pos_anchor"/>
    <property type="match status" value="1"/>
</dbReference>
<evidence type="ECO:0000259" key="8">
    <source>
        <dbReference type="PROSITE" id="PS50847"/>
    </source>
</evidence>
<dbReference type="InterPro" id="IPR036907">
    <property type="entry name" value="5'-Nucleotdase_C_sf"/>
</dbReference>
<dbReference type="EC" id="3.1.3.5" evidence="9"/>
<dbReference type="EMBL" id="JACHWP010000004">
    <property type="protein sequence ID" value="MBB3023314.1"/>
    <property type="molecule type" value="Genomic_DNA"/>
</dbReference>
<dbReference type="InterPro" id="IPR004843">
    <property type="entry name" value="Calcineurin-like_PHP"/>
</dbReference>
<feature type="region of interest" description="Disordered" evidence="5">
    <location>
        <begin position="672"/>
        <end position="792"/>
    </location>
</feature>
<dbReference type="Gene3D" id="3.60.21.10">
    <property type="match status" value="1"/>
</dbReference>
<feature type="signal peptide" evidence="7">
    <location>
        <begin position="1"/>
        <end position="34"/>
    </location>
</feature>
<protein>
    <submittedName>
        <fullName evidence="9">5'-nucleotidase</fullName>
        <ecNumber evidence="9">3.1.3.5</ecNumber>
    </submittedName>
</protein>
<dbReference type="Pfam" id="PF00149">
    <property type="entry name" value="Metallophos"/>
    <property type="match status" value="1"/>
</dbReference>
<sequence length="825" mass="86391">MSDHARPAASRRLSTIAALTLAAGLLSPMSGALAAEGDEVTLYGINDFHGRLSKSGADLACTIEKERAKDGDSLLLSAGDNIGASEFTSFIAQDIPTIDYLNALELPVTAAGNHEFDQGIDDLTGRVSDRADFEHLGANVRDKSTGERLLPAYTIVTTEDGKKVAVIGAVTQSTATLVSPGGIKNVQFTDPIEEVNTAVQELKDSGEQYDMIVASYHEGGGKDAAGDGVQPDPLTKSLEAIMNGTSPEVDAIFTAHTHKSYAFDAPTPGGDGMRPIIQTGSYGANLGAVTLTEQADGSYSVKKGSAHLISTKGAAEGEDCAQFPRFVKANRIIEDAEAFAKVEGEKPVGSIQGDITTAFNAERAEYRDGVWSLKAGQTQEKGDDRSASSALSNLNADALVWATQQDESAGPTADIGVMLPGSVRADLLFAQSARKEGDGVVTFREANDVTPFANNVNTVELTGAQLYTMLEQQWQPEGESRDYLQLGLSKNLEYTFDASAPKGERITSVTLDGKPIDENATYTVAVQSFLAEGGDNFTVFAEGANNTDSGMVDRDAWIGYLRAHKDIAPDFSQRGIGFQVLKGEDGAVPTGSKDDPWTVRVTNLHSTSLGAPQITEAIITIDGQEFRAPYQQDEETGEWFADVSVHAPECSASGNVDALVTAVPDTGTEVAYPVTIEGGDGSGCEAPGEGEQPGDGDQPGEETPAPGDGDQGEDGDGDGGQAPAPGDGDDQGEDGDDQGGQAFAPKPIKPAPKPSARPVADGFQTDVTPKPTVSATESEADTWPSDTDQLPRTGAEIAPYLTVGGVLIAVGVGAVILSRRFFSRD</sequence>
<dbReference type="PANTHER" id="PTHR11575">
    <property type="entry name" value="5'-NUCLEOTIDASE-RELATED"/>
    <property type="match status" value="1"/>
</dbReference>
<dbReference type="GO" id="GO:0008253">
    <property type="term" value="F:5'-nucleotidase activity"/>
    <property type="evidence" value="ECO:0007669"/>
    <property type="project" value="UniProtKB-EC"/>
</dbReference>
<evidence type="ECO:0000256" key="5">
    <source>
        <dbReference type="SAM" id="MobiDB-lite"/>
    </source>
</evidence>
<feature type="chain" id="PRO_5032920810" evidence="7">
    <location>
        <begin position="35"/>
        <end position="825"/>
    </location>
</feature>
<evidence type="ECO:0000256" key="6">
    <source>
        <dbReference type="SAM" id="Phobius"/>
    </source>
</evidence>
<keyword evidence="9" id="KW-0378">Hydrolase</keyword>
<gene>
    <name evidence="9" type="ORF">FHX50_001606</name>
</gene>
<dbReference type="Gene3D" id="3.90.780.10">
    <property type="entry name" value="5'-Nucleotidase, C-terminal domain"/>
    <property type="match status" value="1"/>
</dbReference>
<evidence type="ECO:0000256" key="1">
    <source>
        <dbReference type="ARBA" id="ARBA00022512"/>
    </source>
</evidence>
<evidence type="ECO:0000256" key="7">
    <source>
        <dbReference type="SAM" id="SignalP"/>
    </source>
</evidence>
<dbReference type="Pfam" id="PF02872">
    <property type="entry name" value="5_nucleotid_C"/>
    <property type="match status" value="1"/>
</dbReference>
<dbReference type="InterPro" id="IPR006179">
    <property type="entry name" value="5_nucleotidase/apyrase"/>
</dbReference>
<evidence type="ECO:0000313" key="10">
    <source>
        <dbReference type="Proteomes" id="UP000568050"/>
    </source>
</evidence>
<dbReference type="PRINTS" id="PR01607">
    <property type="entry name" value="APYRASEFAMLY"/>
</dbReference>
<keyword evidence="3 7" id="KW-0732">Signal</keyword>
<dbReference type="GO" id="GO:0030288">
    <property type="term" value="C:outer membrane-bounded periplasmic space"/>
    <property type="evidence" value="ECO:0007669"/>
    <property type="project" value="TreeGrafter"/>
</dbReference>
<dbReference type="InterPro" id="IPR019931">
    <property type="entry name" value="LPXTG_anchor"/>
</dbReference>
<dbReference type="AlphaFoldDB" id="A0A839QSM4"/>
<feature type="compositionally biased region" description="Polar residues" evidence="5">
    <location>
        <begin position="765"/>
        <end position="777"/>
    </location>
</feature>
<dbReference type="RefSeq" id="WP_183376407.1">
    <property type="nucleotide sequence ID" value="NZ_CBCSFZ010000025.1"/>
</dbReference>
<reference evidence="9 10" key="1">
    <citation type="submission" date="2020-08" db="EMBL/GenBank/DDBJ databases">
        <title>Sequencing the genomes of 1000 actinobacteria strains.</title>
        <authorList>
            <person name="Klenk H.-P."/>
        </authorList>
    </citation>
    <scope>NUCLEOTIDE SEQUENCE [LARGE SCALE GENOMIC DNA]</scope>
    <source>
        <strain evidence="9 10">DSM 23040</strain>
    </source>
</reference>
<evidence type="ECO:0000256" key="3">
    <source>
        <dbReference type="ARBA" id="ARBA00022729"/>
    </source>
</evidence>
<organism evidence="9 10">
    <name type="scientific">Helcobacillus massiliensis</name>
    <dbReference type="NCBI Taxonomy" id="521392"/>
    <lineage>
        <taxon>Bacteria</taxon>
        <taxon>Bacillati</taxon>
        <taxon>Actinomycetota</taxon>
        <taxon>Actinomycetes</taxon>
        <taxon>Micrococcales</taxon>
        <taxon>Dermabacteraceae</taxon>
        <taxon>Helcobacillus</taxon>
    </lineage>
</organism>
<evidence type="ECO:0000256" key="4">
    <source>
        <dbReference type="ARBA" id="ARBA00023088"/>
    </source>
</evidence>
<feature type="domain" description="Gram-positive cocci surface proteins LPxTG" evidence="8">
    <location>
        <begin position="790"/>
        <end position="825"/>
    </location>
</feature>
<name>A0A839QSM4_9MICO</name>
<dbReference type="PROSITE" id="PS50847">
    <property type="entry name" value="GRAM_POS_ANCHORING"/>
    <property type="match status" value="1"/>
</dbReference>
<feature type="compositionally biased region" description="Acidic residues" evidence="5">
    <location>
        <begin position="727"/>
        <end position="737"/>
    </location>
</feature>